<dbReference type="InterPro" id="IPR036108">
    <property type="entry name" value="4pyrrol_syn_uPrphyn_synt_sf"/>
</dbReference>
<dbReference type="EMBL" id="VIGC01000030">
    <property type="protein sequence ID" value="TQE93968.1"/>
    <property type="molecule type" value="Genomic_DNA"/>
</dbReference>
<dbReference type="CDD" id="cd06578">
    <property type="entry name" value="HemD"/>
    <property type="match status" value="1"/>
</dbReference>
<dbReference type="GO" id="GO:0006780">
    <property type="term" value="P:uroporphyrinogen III biosynthetic process"/>
    <property type="evidence" value="ECO:0007669"/>
    <property type="project" value="InterPro"/>
</dbReference>
<dbReference type="PANTHER" id="PTHR40082:SF1">
    <property type="entry name" value="BLR5956 PROTEIN"/>
    <property type="match status" value="1"/>
</dbReference>
<organism evidence="2 3">
    <name type="scientific">Litorilinea aerophila</name>
    <dbReference type="NCBI Taxonomy" id="1204385"/>
    <lineage>
        <taxon>Bacteria</taxon>
        <taxon>Bacillati</taxon>
        <taxon>Chloroflexota</taxon>
        <taxon>Caldilineae</taxon>
        <taxon>Caldilineales</taxon>
        <taxon>Caldilineaceae</taxon>
        <taxon>Litorilinea</taxon>
    </lineage>
</organism>
<dbReference type="PANTHER" id="PTHR40082">
    <property type="entry name" value="BLR5956 PROTEIN"/>
    <property type="match status" value="1"/>
</dbReference>
<comment type="caution">
    <text evidence="2">The sequence shown here is derived from an EMBL/GenBank/DDBJ whole genome shotgun (WGS) entry which is preliminary data.</text>
</comment>
<sequence length="273" mass="29036">METVTSQHSPGSATLRGIRVAIARAPDEAHTPGPLLQELGAEVVYYPCEEIAPPPDVETLDQAVRDAAEGAFDWLVLNTASAAIMLAQRLEALGLPEDALAGVQVAAQGANTRLAAREMLHVDVDRVPETDTPEELVAAMQPLAGARILWPRAATLKMPIDRALEAAGATVVTVVACHDRLGQGGDEVPVMLWEGKVDAITFTSANNVRHFARRLRYEGGDLAMLDHVCVACIEPITAAMAQSYGLHVDVVPAEHTLDGLVSALAGYFRRVGV</sequence>
<dbReference type="GO" id="GO:0004852">
    <property type="term" value="F:uroporphyrinogen-III synthase activity"/>
    <property type="evidence" value="ECO:0007669"/>
    <property type="project" value="InterPro"/>
</dbReference>
<dbReference type="Pfam" id="PF02602">
    <property type="entry name" value="HEM4"/>
    <property type="match status" value="1"/>
</dbReference>
<reference evidence="2 3" key="1">
    <citation type="submission" date="2019-06" db="EMBL/GenBank/DDBJ databases">
        <title>Genome sequence of Litorilinea aerophila BAA-2444.</title>
        <authorList>
            <person name="Maclea K.S."/>
            <person name="Maurais E.G."/>
            <person name="Iannazzi L.C."/>
        </authorList>
    </citation>
    <scope>NUCLEOTIDE SEQUENCE [LARGE SCALE GENOMIC DNA]</scope>
    <source>
        <strain evidence="2 3">ATCC BAA-2444</strain>
    </source>
</reference>
<evidence type="ECO:0000313" key="3">
    <source>
        <dbReference type="Proteomes" id="UP000317371"/>
    </source>
</evidence>
<dbReference type="Gene3D" id="3.40.50.10090">
    <property type="match status" value="2"/>
</dbReference>
<dbReference type="SUPFAM" id="SSF69618">
    <property type="entry name" value="HemD-like"/>
    <property type="match status" value="1"/>
</dbReference>
<dbReference type="OrthoDB" id="9815856at2"/>
<keyword evidence="3" id="KW-1185">Reference proteome</keyword>
<dbReference type="RefSeq" id="WP_141611767.1">
    <property type="nucleotide sequence ID" value="NZ_VIGC02000030.1"/>
</dbReference>
<name>A0A540VB26_9CHLR</name>
<feature type="domain" description="Tetrapyrrole biosynthesis uroporphyrinogen III synthase" evidence="1">
    <location>
        <begin position="35"/>
        <end position="261"/>
    </location>
</feature>
<evidence type="ECO:0000259" key="1">
    <source>
        <dbReference type="Pfam" id="PF02602"/>
    </source>
</evidence>
<evidence type="ECO:0000313" key="2">
    <source>
        <dbReference type="EMBL" id="TQE93968.1"/>
    </source>
</evidence>
<dbReference type="InterPro" id="IPR003754">
    <property type="entry name" value="4pyrrol_synth_uPrphyn_synth"/>
</dbReference>
<dbReference type="InterPro" id="IPR039793">
    <property type="entry name" value="UROS/Hem4"/>
</dbReference>
<protein>
    <submittedName>
        <fullName evidence="2">Uroporphyrinogen-III synthase</fullName>
    </submittedName>
</protein>
<proteinExistence type="predicted"/>
<dbReference type="AlphaFoldDB" id="A0A540VB26"/>
<accession>A0A540VB26</accession>
<dbReference type="InParanoid" id="A0A540VB26"/>
<gene>
    <name evidence="2" type="ORF">FKZ61_19140</name>
</gene>
<dbReference type="Proteomes" id="UP000317371">
    <property type="component" value="Unassembled WGS sequence"/>
</dbReference>